<keyword evidence="5" id="KW-0067">ATP-binding</keyword>
<dbReference type="InterPro" id="IPR000577">
    <property type="entry name" value="Carb_kinase_FGGY"/>
</dbReference>
<dbReference type="GO" id="GO:0006071">
    <property type="term" value="P:glycerol metabolic process"/>
    <property type="evidence" value="ECO:0007669"/>
    <property type="project" value="TreeGrafter"/>
</dbReference>
<dbReference type="InterPro" id="IPR018484">
    <property type="entry name" value="FGGY_N"/>
</dbReference>
<evidence type="ECO:0000259" key="9">
    <source>
        <dbReference type="Pfam" id="PF02782"/>
    </source>
</evidence>
<accession>A0A926HX41</accession>
<dbReference type="PANTHER" id="PTHR10196">
    <property type="entry name" value="SUGAR KINASE"/>
    <property type="match status" value="1"/>
</dbReference>
<dbReference type="CDD" id="cd07771">
    <property type="entry name" value="ASKHA_NBD_FGGY_RhaB-like"/>
    <property type="match status" value="1"/>
</dbReference>
<evidence type="ECO:0000256" key="7">
    <source>
        <dbReference type="ARBA" id="ARBA00023308"/>
    </source>
</evidence>
<evidence type="ECO:0000256" key="6">
    <source>
        <dbReference type="ARBA" id="ARBA00023157"/>
    </source>
</evidence>
<dbReference type="RefSeq" id="WP_249310875.1">
    <property type="nucleotide sequence ID" value="NZ_JACRSU010000001.1"/>
</dbReference>
<reference evidence="10" key="1">
    <citation type="submission" date="2020-08" db="EMBL/GenBank/DDBJ databases">
        <title>Genome public.</title>
        <authorList>
            <person name="Liu C."/>
            <person name="Sun Q."/>
        </authorList>
    </citation>
    <scope>NUCLEOTIDE SEQUENCE</scope>
    <source>
        <strain evidence="10">H8</strain>
    </source>
</reference>
<proteinExistence type="inferred from homology"/>
<dbReference type="InterPro" id="IPR013449">
    <property type="entry name" value="Rhamnulokinase"/>
</dbReference>
<dbReference type="Pfam" id="PF00370">
    <property type="entry name" value="FGGY_N"/>
    <property type="match status" value="1"/>
</dbReference>
<keyword evidence="7" id="KW-0684">Rhamnose metabolism</keyword>
<evidence type="ECO:0000313" key="10">
    <source>
        <dbReference type="EMBL" id="MBC8539659.1"/>
    </source>
</evidence>
<dbReference type="SUPFAM" id="SSF53067">
    <property type="entry name" value="Actin-like ATPase domain"/>
    <property type="match status" value="2"/>
</dbReference>
<keyword evidence="3" id="KW-0547">Nucleotide-binding</keyword>
<evidence type="ECO:0000256" key="1">
    <source>
        <dbReference type="ARBA" id="ARBA00009156"/>
    </source>
</evidence>
<feature type="domain" description="Carbohydrate kinase FGGY C-terminal" evidence="9">
    <location>
        <begin position="259"/>
        <end position="451"/>
    </location>
</feature>
<keyword evidence="4" id="KW-0418">Kinase</keyword>
<keyword evidence="11" id="KW-1185">Reference proteome</keyword>
<evidence type="ECO:0000256" key="2">
    <source>
        <dbReference type="ARBA" id="ARBA00022679"/>
    </source>
</evidence>
<dbReference type="GO" id="GO:0005524">
    <property type="term" value="F:ATP binding"/>
    <property type="evidence" value="ECO:0007669"/>
    <property type="project" value="UniProtKB-KW"/>
</dbReference>
<evidence type="ECO:0000256" key="5">
    <source>
        <dbReference type="ARBA" id="ARBA00022840"/>
    </source>
</evidence>
<dbReference type="GO" id="GO:0004370">
    <property type="term" value="F:glycerol kinase activity"/>
    <property type="evidence" value="ECO:0007669"/>
    <property type="project" value="TreeGrafter"/>
</dbReference>
<name>A0A926HX41_9FIRM</name>
<organism evidence="10 11">
    <name type="scientific">Congzhengia minquanensis</name>
    <dbReference type="NCBI Taxonomy" id="2763657"/>
    <lineage>
        <taxon>Bacteria</taxon>
        <taxon>Bacillati</taxon>
        <taxon>Bacillota</taxon>
        <taxon>Clostridia</taxon>
        <taxon>Eubacteriales</taxon>
        <taxon>Oscillospiraceae</taxon>
        <taxon>Congzhengia</taxon>
    </lineage>
</organism>
<dbReference type="Gene3D" id="3.30.420.40">
    <property type="match status" value="2"/>
</dbReference>
<evidence type="ECO:0000313" key="11">
    <source>
        <dbReference type="Proteomes" id="UP000611762"/>
    </source>
</evidence>
<sequence>MAELTKVLAFDFGASSGRAMLFTFDGEKLSIEEMHRFSNDPVMAGNSFHWDVLRLFFEIKQGINKTVLAGHKDIKAIGIDTWGVDFGLFDKNGKLLGNPYHYRDTRTSGMIDLADQMMGKKYIFDKTGIQFNFFNTLFQFMAMKKENDPVLGIADKMLFMPDIFNYLLTGVMKNEYSIASTSQLLNVKTKDWDKELMEKASIPTDIFGEIVMPGTVIGELSDDICEELGCPKIPVVAVGSHDTASAVASVPVTEDYKYAYISTGTWALMGSELDSPNVTDTTFQYDFTNEGGVCGKIRFLKNIMGLWIIQESKRQWAREGKNFTFDDLEQAAWSAEPFQSFIDPDCEDFAAPGNMPRRIREFCKRTGQHVPEGEGEIIRCVAQSLAFKFRMVADAIEDITKEPLSAVHMVGGGIKDTMVCRFTASATGKTVLAGPVEATSTGNAVVQLMALGKIGSLTEGRQIVKNSFPVKTYEPEDAENWNKAYEAYKKIVTLK</sequence>
<dbReference type="AlphaFoldDB" id="A0A926HX41"/>
<comment type="similarity">
    <text evidence="1">Belongs to the FGGY kinase family.</text>
</comment>
<dbReference type="PANTHER" id="PTHR10196:SF93">
    <property type="entry name" value="L-RHAMNULOKINASE"/>
    <property type="match status" value="1"/>
</dbReference>
<evidence type="ECO:0000256" key="3">
    <source>
        <dbReference type="ARBA" id="ARBA00022741"/>
    </source>
</evidence>
<dbReference type="Proteomes" id="UP000611762">
    <property type="component" value="Unassembled WGS sequence"/>
</dbReference>
<protein>
    <submittedName>
        <fullName evidence="10">Rhamnulokinase</fullName>
    </submittedName>
</protein>
<dbReference type="InterPro" id="IPR018485">
    <property type="entry name" value="FGGY_C"/>
</dbReference>
<comment type="caution">
    <text evidence="10">The sequence shown here is derived from an EMBL/GenBank/DDBJ whole genome shotgun (WGS) entry which is preliminary data.</text>
</comment>
<dbReference type="InterPro" id="IPR043129">
    <property type="entry name" value="ATPase_NBD"/>
</dbReference>
<feature type="domain" description="Carbohydrate kinase FGGY N-terminal" evidence="8">
    <location>
        <begin position="7"/>
        <end position="246"/>
    </location>
</feature>
<evidence type="ECO:0000259" key="8">
    <source>
        <dbReference type="Pfam" id="PF00370"/>
    </source>
</evidence>
<dbReference type="EMBL" id="JACRSU010000001">
    <property type="protein sequence ID" value="MBC8539659.1"/>
    <property type="molecule type" value="Genomic_DNA"/>
</dbReference>
<dbReference type="GO" id="GO:0008993">
    <property type="term" value="F:rhamnulokinase activity"/>
    <property type="evidence" value="ECO:0007669"/>
    <property type="project" value="InterPro"/>
</dbReference>
<dbReference type="GO" id="GO:0019301">
    <property type="term" value="P:rhamnose catabolic process"/>
    <property type="evidence" value="ECO:0007669"/>
    <property type="project" value="InterPro"/>
</dbReference>
<keyword evidence="6" id="KW-1015">Disulfide bond</keyword>
<evidence type="ECO:0000256" key="4">
    <source>
        <dbReference type="ARBA" id="ARBA00022777"/>
    </source>
</evidence>
<keyword evidence="2" id="KW-0808">Transferase</keyword>
<gene>
    <name evidence="10" type="ORF">H8698_01560</name>
</gene>
<dbReference type="PIRSF" id="PIRSF000538">
    <property type="entry name" value="GlpK"/>
    <property type="match status" value="1"/>
</dbReference>
<dbReference type="Pfam" id="PF02782">
    <property type="entry name" value="FGGY_C"/>
    <property type="match status" value="1"/>
</dbReference>
<dbReference type="GO" id="GO:0005829">
    <property type="term" value="C:cytosol"/>
    <property type="evidence" value="ECO:0007669"/>
    <property type="project" value="TreeGrafter"/>
</dbReference>